<dbReference type="Gene3D" id="1.25.40.10">
    <property type="entry name" value="Tetratricopeptide repeat domain"/>
    <property type="match status" value="1"/>
</dbReference>
<dbReference type="AlphaFoldDB" id="A0A2G4YQV2"/>
<dbReference type="Proteomes" id="UP000229730">
    <property type="component" value="Unassembled WGS sequence"/>
</dbReference>
<evidence type="ECO:0000256" key="1">
    <source>
        <dbReference type="PROSITE-ProRule" id="PRU00339"/>
    </source>
</evidence>
<feature type="repeat" description="TPR" evidence="1">
    <location>
        <begin position="102"/>
        <end position="135"/>
    </location>
</feature>
<dbReference type="InterPro" id="IPR019734">
    <property type="entry name" value="TPR_rpt"/>
</dbReference>
<dbReference type="OrthoDB" id="955869at2"/>
<keyword evidence="2" id="KW-0732">Signal</keyword>
<dbReference type="PROSITE" id="PS50005">
    <property type="entry name" value="TPR"/>
    <property type="match status" value="1"/>
</dbReference>
<dbReference type="SUPFAM" id="SSF48452">
    <property type="entry name" value="TPR-like"/>
    <property type="match status" value="1"/>
</dbReference>
<evidence type="ECO:0000256" key="2">
    <source>
        <dbReference type="SAM" id="SignalP"/>
    </source>
</evidence>
<reference evidence="3 4" key="1">
    <citation type="submission" date="2017-10" db="EMBL/GenBank/DDBJ databases">
        <title>Frigbacter circumglobatus gen. nov. sp. nov., isolated from sediment cultured in situ.</title>
        <authorList>
            <person name="Zhao Z."/>
        </authorList>
    </citation>
    <scope>NUCLEOTIDE SEQUENCE [LARGE SCALE GENOMIC DNA]</scope>
    <source>
        <strain evidence="3 4">ZYL</strain>
    </source>
</reference>
<feature type="chain" id="PRO_5013734160" description="Tetratricopeptide repeat protein" evidence="2">
    <location>
        <begin position="22"/>
        <end position="308"/>
    </location>
</feature>
<evidence type="ECO:0000313" key="4">
    <source>
        <dbReference type="Proteomes" id="UP000229730"/>
    </source>
</evidence>
<dbReference type="InterPro" id="IPR011990">
    <property type="entry name" value="TPR-like_helical_dom_sf"/>
</dbReference>
<dbReference type="InParanoid" id="A0A2G4YQV2"/>
<dbReference type="SMART" id="SM00028">
    <property type="entry name" value="TPR"/>
    <property type="match status" value="2"/>
</dbReference>
<organism evidence="3 4">
    <name type="scientific">Paremcibacter congregatus</name>
    <dbReference type="NCBI Taxonomy" id="2043170"/>
    <lineage>
        <taxon>Bacteria</taxon>
        <taxon>Pseudomonadati</taxon>
        <taxon>Pseudomonadota</taxon>
        <taxon>Alphaproteobacteria</taxon>
        <taxon>Emcibacterales</taxon>
        <taxon>Emcibacteraceae</taxon>
        <taxon>Paremcibacter</taxon>
    </lineage>
</organism>
<protein>
    <recommendedName>
        <fullName evidence="5">Tetratricopeptide repeat protein</fullName>
    </recommendedName>
</protein>
<evidence type="ECO:0000313" key="3">
    <source>
        <dbReference type="EMBL" id="PHZ84704.1"/>
    </source>
</evidence>
<comment type="caution">
    <text evidence="3">The sequence shown here is derived from an EMBL/GenBank/DDBJ whole genome shotgun (WGS) entry which is preliminary data.</text>
</comment>
<dbReference type="EMBL" id="PDEM01000023">
    <property type="protein sequence ID" value="PHZ84704.1"/>
    <property type="molecule type" value="Genomic_DNA"/>
</dbReference>
<keyword evidence="1" id="KW-0802">TPR repeat</keyword>
<dbReference type="RefSeq" id="WP_099472960.1">
    <property type="nucleotide sequence ID" value="NZ_CP041025.1"/>
</dbReference>
<keyword evidence="4" id="KW-1185">Reference proteome</keyword>
<proteinExistence type="predicted"/>
<evidence type="ECO:0008006" key="5">
    <source>
        <dbReference type="Google" id="ProtNLM"/>
    </source>
</evidence>
<sequence>MTKFLSMLTLLSVFTITASVAGEKSYQATSLLGEKLYSILPDPDDKDNKLVQDLNAAKAKYDADPMNADNIIWYGRRTAYTGNFRKAITIFSEGIEKHPEDARFYRHRGHRYITIREFDHAIADFEKAVRLMEGTENFMEPDGAPNKYNIPVSSHKGNIWYHLGLAYYLKQDWENALRAYRNGYNTGNNADNLVSTSHWKYMILRRMGKEKEALAELAPIRADMKILENDYYHRLCLFYKGEILEAEMFADKKDSIQNSGASYGQANWYLYNGKKKKAVKMMEDFVSTSKIWGAFGYIAAEADLASFK</sequence>
<gene>
    <name evidence="3" type="ORF">CRD36_10480</name>
</gene>
<name>A0A2G4YQV2_9PROT</name>
<feature type="signal peptide" evidence="2">
    <location>
        <begin position="1"/>
        <end position="21"/>
    </location>
</feature>
<accession>A0A2G4YQV2</accession>